<evidence type="ECO:0000313" key="5">
    <source>
        <dbReference type="Proteomes" id="UP000242188"/>
    </source>
</evidence>
<feature type="domain" description="GST N-terminal" evidence="2">
    <location>
        <begin position="4"/>
        <end position="86"/>
    </location>
</feature>
<dbReference type="SFLD" id="SFLDS00019">
    <property type="entry name" value="Glutathione_Transferase_(cytos"/>
    <property type="match status" value="1"/>
</dbReference>
<dbReference type="CDD" id="cd00299">
    <property type="entry name" value="GST_C_family"/>
    <property type="match status" value="1"/>
</dbReference>
<dbReference type="Pfam" id="PF13409">
    <property type="entry name" value="GST_N_2"/>
    <property type="match status" value="1"/>
</dbReference>
<dbReference type="PANTHER" id="PTHR42673:SF4">
    <property type="entry name" value="MALEYLACETOACETATE ISOMERASE"/>
    <property type="match status" value="1"/>
</dbReference>
<accession>A0A210PUG1</accession>
<dbReference type="AlphaFoldDB" id="A0A210PUG1"/>
<dbReference type="GO" id="GO:0016034">
    <property type="term" value="F:maleylacetoacetate isomerase activity"/>
    <property type="evidence" value="ECO:0007669"/>
    <property type="project" value="TreeGrafter"/>
</dbReference>
<dbReference type="InterPro" id="IPR036282">
    <property type="entry name" value="Glutathione-S-Trfase_C_sf"/>
</dbReference>
<keyword evidence="4" id="KW-0808">Transferase</keyword>
<dbReference type="SUPFAM" id="SSF47616">
    <property type="entry name" value="GST C-terminal domain-like"/>
    <property type="match status" value="1"/>
</dbReference>
<dbReference type="Pfam" id="PF00043">
    <property type="entry name" value="GST_C"/>
    <property type="match status" value="1"/>
</dbReference>
<feature type="domain" description="GST C-terminal" evidence="3">
    <location>
        <begin position="91"/>
        <end position="224"/>
    </location>
</feature>
<organism evidence="4 5">
    <name type="scientific">Mizuhopecten yessoensis</name>
    <name type="common">Japanese scallop</name>
    <name type="synonym">Patinopecten yessoensis</name>
    <dbReference type="NCBI Taxonomy" id="6573"/>
    <lineage>
        <taxon>Eukaryota</taxon>
        <taxon>Metazoa</taxon>
        <taxon>Spiralia</taxon>
        <taxon>Lophotrochozoa</taxon>
        <taxon>Mollusca</taxon>
        <taxon>Bivalvia</taxon>
        <taxon>Autobranchia</taxon>
        <taxon>Pteriomorphia</taxon>
        <taxon>Pectinida</taxon>
        <taxon>Pectinoidea</taxon>
        <taxon>Pectinidae</taxon>
        <taxon>Mizuhopecten</taxon>
    </lineage>
</organism>
<dbReference type="OrthoDB" id="2309723at2759"/>
<keyword evidence="5" id="KW-1185">Reference proteome</keyword>
<dbReference type="FunFam" id="3.40.30.10:FF:000221">
    <property type="entry name" value="Glutathione S-transferase rho"/>
    <property type="match status" value="1"/>
</dbReference>
<keyword evidence="1" id="KW-0175">Coiled coil</keyword>
<dbReference type="SUPFAM" id="SSF52833">
    <property type="entry name" value="Thioredoxin-like"/>
    <property type="match status" value="1"/>
</dbReference>
<gene>
    <name evidence="4" type="ORF">KP79_PYT23399</name>
</gene>
<dbReference type="Gene3D" id="3.40.30.10">
    <property type="entry name" value="Glutaredoxin"/>
    <property type="match status" value="1"/>
</dbReference>
<dbReference type="STRING" id="6573.A0A210PUG1"/>
<dbReference type="CDD" id="cd00570">
    <property type="entry name" value="GST_N_family"/>
    <property type="match status" value="1"/>
</dbReference>
<dbReference type="GO" id="GO:0005739">
    <property type="term" value="C:mitochondrion"/>
    <property type="evidence" value="ECO:0007669"/>
    <property type="project" value="TreeGrafter"/>
</dbReference>
<feature type="coiled-coil region" evidence="1">
    <location>
        <begin position="124"/>
        <end position="151"/>
    </location>
</feature>
<proteinExistence type="predicted"/>
<protein>
    <submittedName>
        <fullName evidence="4">Glutathione S-transferase A</fullName>
    </submittedName>
</protein>
<dbReference type="InterPro" id="IPR010987">
    <property type="entry name" value="Glutathione-S-Trfase_C-like"/>
</dbReference>
<dbReference type="PROSITE" id="PS50404">
    <property type="entry name" value="GST_NTER"/>
    <property type="match status" value="1"/>
</dbReference>
<reference evidence="4 5" key="1">
    <citation type="journal article" date="2017" name="Nat. Ecol. Evol.">
        <title>Scallop genome provides insights into evolution of bilaterian karyotype and development.</title>
        <authorList>
            <person name="Wang S."/>
            <person name="Zhang J."/>
            <person name="Jiao W."/>
            <person name="Li J."/>
            <person name="Xun X."/>
            <person name="Sun Y."/>
            <person name="Guo X."/>
            <person name="Huan P."/>
            <person name="Dong B."/>
            <person name="Zhang L."/>
            <person name="Hu X."/>
            <person name="Sun X."/>
            <person name="Wang J."/>
            <person name="Zhao C."/>
            <person name="Wang Y."/>
            <person name="Wang D."/>
            <person name="Huang X."/>
            <person name="Wang R."/>
            <person name="Lv J."/>
            <person name="Li Y."/>
            <person name="Zhang Z."/>
            <person name="Liu B."/>
            <person name="Lu W."/>
            <person name="Hui Y."/>
            <person name="Liang J."/>
            <person name="Zhou Z."/>
            <person name="Hou R."/>
            <person name="Li X."/>
            <person name="Liu Y."/>
            <person name="Li H."/>
            <person name="Ning X."/>
            <person name="Lin Y."/>
            <person name="Zhao L."/>
            <person name="Xing Q."/>
            <person name="Dou J."/>
            <person name="Li Y."/>
            <person name="Mao J."/>
            <person name="Guo H."/>
            <person name="Dou H."/>
            <person name="Li T."/>
            <person name="Mu C."/>
            <person name="Jiang W."/>
            <person name="Fu Q."/>
            <person name="Fu X."/>
            <person name="Miao Y."/>
            <person name="Liu J."/>
            <person name="Yu Q."/>
            <person name="Li R."/>
            <person name="Liao H."/>
            <person name="Li X."/>
            <person name="Kong Y."/>
            <person name="Jiang Z."/>
            <person name="Chourrout D."/>
            <person name="Li R."/>
            <person name="Bao Z."/>
        </authorList>
    </citation>
    <scope>NUCLEOTIDE SEQUENCE [LARGE SCALE GENOMIC DNA]</scope>
    <source>
        <strain evidence="4 5">PY_sf001</strain>
    </source>
</reference>
<dbReference type="InterPro" id="IPR004045">
    <property type="entry name" value="Glutathione_S-Trfase_N"/>
</dbReference>
<dbReference type="InterPro" id="IPR004046">
    <property type="entry name" value="GST_C"/>
</dbReference>
<dbReference type="InterPro" id="IPR040079">
    <property type="entry name" value="Glutathione_S-Trfase"/>
</dbReference>
<evidence type="ECO:0000259" key="2">
    <source>
        <dbReference type="PROSITE" id="PS50404"/>
    </source>
</evidence>
<dbReference type="GO" id="GO:0006749">
    <property type="term" value="P:glutathione metabolic process"/>
    <property type="evidence" value="ECO:0007669"/>
    <property type="project" value="TreeGrafter"/>
</dbReference>
<dbReference type="SFLD" id="SFLDG00358">
    <property type="entry name" value="Main_(cytGST)"/>
    <property type="match status" value="1"/>
</dbReference>
<dbReference type="PANTHER" id="PTHR42673">
    <property type="entry name" value="MALEYLACETOACETATE ISOMERASE"/>
    <property type="match status" value="1"/>
</dbReference>
<dbReference type="InterPro" id="IPR036249">
    <property type="entry name" value="Thioredoxin-like_sf"/>
</dbReference>
<dbReference type="Proteomes" id="UP000242188">
    <property type="component" value="Unassembled WGS sequence"/>
</dbReference>
<dbReference type="GO" id="GO:0006559">
    <property type="term" value="P:L-phenylalanine catabolic process"/>
    <property type="evidence" value="ECO:0007669"/>
    <property type="project" value="TreeGrafter"/>
</dbReference>
<dbReference type="EMBL" id="NEDP02005485">
    <property type="protein sequence ID" value="OWF40141.1"/>
    <property type="molecule type" value="Genomic_DNA"/>
</dbReference>
<evidence type="ECO:0000313" key="4">
    <source>
        <dbReference type="EMBL" id="OWF40141.1"/>
    </source>
</evidence>
<comment type="caution">
    <text evidence="4">The sequence shown here is derived from an EMBL/GenBank/DDBJ whole genome shotgun (WGS) entry which is preliminary data.</text>
</comment>
<evidence type="ECO:0000256" key="1">
    <source>
        <dbReference type="SAM" id="Coils"/>
    </source>
</evidence>
<name>A0A210PUG1_MIZYE</name>
<evidence type="ECO:0000259" key="3">
    <source>
        <dbReference type="PROSITE" id="PS50405"/>
    </source>
</evidence>
<dbReference type="Gene3D" id="1.20.1050.10">
    <property type="match status" value="1"/>
</dbReference>
<dbReference type="PROSITE" id="PS50405">
    <property type="entry name" value="GST_CTER"/>
    <property type="match status" value="1"/>
</dbReference>
<dbReference type="GO" id="GO:0004364">
    <property type="term" value="F:glutathione transferase activity"/>
    <property type="evidence" value="ECO:0007669"/>
    <property type="project" value="TreeGrafter"/>
</dbReference>
<sequence length="228" mass="26189">MGKEDMKLIWGSGSNPCWRAMIAIEEKGFGDIEKKLISFSEKGHKGADVMAKNPRGQVPTFSDGDIIVNESLAICLYLENAYPDNGTKLVPKEKMAQVYQMAIEAQENLQMKIAVKCIYYQWRLPEEQRDEKTLKENFQAAREELQIWDKRLEKSGGDFVCGDKFTLVDVVLFPYVATVKRFGNDLSGFPNLKIYYEKLCKRPSIDKSWPPHWREAELADEKKILKAI</sequence>